<evidence type="ECO:0000313" key="3">
    <source>
        <dbReference type="Proteomes" id="UP000575083"/>
    </source>
</evidence>
<keyword evidence="1" id="KW-0472">Membrane</keyword>
<accession>A0A7X0PIN7</accession>
<feature type="transmembrane region" description="Helical" evidence="1">
    <location>
        <begin position="39"/>
        <end position="61"/>
    </location>
</feature>
<name>A0A7X0PIN7_9BURK</name>
<keyword evidence="3" id="KW-1185">Reference proteome</keyword>
<feature type="transmembrane region" description="Helical" evidence="1">
    <location>
        <begin position="12"/>
        <end position="33"/>
    </location>
</feature>
<dbReference type="AlphaFoldDB" id="A0A7X0PIN7"/>
<gene>
    <name evidence="2" type="ORF">HNP48_004989</name>
</gene>
<sequence length="83" mass="9120">MSGPGLWLRRSHRWVSIVFTLTVVANFAAMGLGRGAPPAWITYAPLAPLAVLLLTGLYLFVQPYLARRAGARAAESERRSHPF</sequence>
<proteinExistence type="predicted"/>
<dbReference type="Proteomes" id="UP000575083">
    <property type="component" value="Unassembled WGS sequence"/>
</dbReference>
<comment type="caution">
    <text evidence="2">The sequence shown here is derived from an EMBL/GenBank/DDBJ whole genome shotgun (WGS) entry which is preliminary data.</text>
</comment>
<dbReference type="RefSeq" id="WP_184862132.1">
    <property type="nucleotide sequence ID" value="NZ_JACHLK010000012.1"/>
</dbReference>
<evidence type="ECO:0000313" key="2">
    <source>
        <dbReference type="EMBL" id="MBB6562279.1"/>
    </source>
</evidence>
<organism evidence="2 3">
    <name type="scientific">Acidovorax soli</name>
    <dbReference type="NCBI Taxonomy" id="592050"/>
    <lineage>
        <taxon>Bacteria</taxon>
        <taxon>Pseudomonadati</taxon>
        <taxon>Pseudomonadota</taxon>
        <taxon>Betaproteobacteria</taxon>
        <taxon>Burkholderiales</taxon>
        <taxon>Comamonadaceae</taxon>
        <taxon>Acidovorax</taxon>
    </lineage>
</organism>
<dbReference type="EMBL" id="JACHLK010000012">
    <property type="protein sequence ID" value="MBB6562279.1"/>
    <property type="molecule type" value="Genomic_DNA"/>
</dbReference>
<protein>
    <submittedName>
        <fullName evidence="2">Uncharacterized protein</fullName>
    </submittedName>
</protein>
<reference evidence="2 3" key="1">
    <citation type="submission" date="2020-08" db="EMBL/GenBank/DDBJ databases">
        <title>Functional genomics of gut bacteria from endangered species of beetles.</title>
        <authorList>
            <person name="Carlos-Shanley C."/>
        </authorList>
    </citation>
    <scope>NUCLEOTIDE SEQUENCE [LARGE SCALE GENOMIC DNA]</scope>
    <source>
        <strain evidence="2 3">S00198</strain>
    </source>
</reference>
<keyword evidence="1" id="KW-1133">Transmembrane helix</keyword>
<evidence type="ECO:0000256" key="1">
    <source>
        <dbReference type="SAM" id="Phobius"/>
    </source>
</evidence>
<keyword evidence="1" id="KW-0812">Transmembrane</keyword>